<name>A0ACA9LG51_9GLOM</name>
<comment type="caution">
    <text evidence="1">The sequence shown here is derived from an EMBL/GenBank/DDBJ whole genome shotgun (WGS) entry which is preliminary data.</text>
</comment>
<reference evidence="1" key="1">
    <citation type="submission" date="2021-06" db="EMBL/GenBank/DDBJ databases">
        <authorList>
            <person name="Kallberg Y."/>
            <person name="Tangrot J."/>
            <person name="Rosling A."/>
        </authorList>
    </citation>
    <scope>NUCLEOTIDE SEQUENCE</scope>
    <source>
        <strain evidence="1">AU212A</strain>
    </source>
</reference>
<sequence length="556" mass="63182">MTFNKHDTINFSQHKTRPITKIHPENIKWDDGNVKVTDIKWTVLILEPSIGLPTYSTNVIDFSDGKVCESDVQWPDKNEHSDNNDDPHKLSKPINGEIEFKEMSTHQLSKPINGEVEFKEMSTHQLSKPINDEIEQLSKPINDEIEQLSKPINEQLSKPINEQLSKPVNEQLSKPVNEQLSKPINGEIEKLSKPIDGEIEQLSKPINGEIEQLSKPINEQLSKPINGEIEFKETCIHQLSKPINGEIEQLSKPINSEIEFKEICTQAESYNSIDELYGGLGNLDYSESCADGNEVYQWGESGGFKTPNHVNEVDSESSNMLQSKDTPDQNDSCVRYGFNTNYTVPPYPRRRRRPRSYLEQRKDPRYNPETDHWKSDAAFLSFHDQERIDPLKRENEKYDAVIQAALDAWSANKDVTMEVFKTKPRKSINSVIFEDDDRGDVIPPVVTCDQTLPPKEISISKSLTTSSQMYQVVPSSSQSIVLKQHSQTYQVVPSSSRSIVLKQHSQTYQAVPSSSQSVVLRQQNTISPLPFMINGQSYVSPLYQALYEGNIYQANS</sequence>
<protein>
    <submittedName>
        <fullName evidence="1">9099_t:CDS:1</fullName>
    </submittedName>
</protein>
<gene>
    <name evidence="1" type="ORF">SCALOS_LOCUS4371</name>
</gene>
<dbReference type="Proteomes" id="UP000789860">
    <property type="component" value="Unassembled WGS sequence"/>
</dbReference>
<evidence type="ECO:0000313" key="2">
    <source>
        <dbReference type="Proteomes" id="UP000789860"/>
    </source>
</evidence>
<feature type="non-terminal residue" evidence="1">
    <location>
        <position position="556"/>
    </location>
</feature>
<organism evidence="1 2">
    <name type="scientific">Scutellospora calospora</name>
    <dbReference type="NCBI Taxonomy" id="85575"/>
    <lineage>
        <taxon>Eukaryota</taxon>
        <taxon>Fungi</taxon>
        <taxon>Fungi incertae sedis</taxon>
        <taxon>Mucoromycota</taxon>
        <taxon>Glomeromycotina</taxon>
        <taxon>Glomeromycetes</taxon>
        <taxon>Diversisporales</taxon>
        <taxon>Gigasporaceae</taxon>
        <taxon>Scutellospora</taxon>
    </lineage>
</organism>
<evidence type="ECO:0000313" key="1">
    <source>
        <dbReference type="EMBL" id="CAG8528899.1"/>
    </source>
</evidence>
<proteinExistence type="predicted"/>
<keyword evidence="2" id="KW-1185">Reference proteome</keyword>
<dbReference type="EMBL" id="CAJVPM010005867">
    <property type="protein sequence ID" value="CAG8528899.1"/>
    <property type="molecule type" value="Genomic_DNA"/>
</dbReference>
<accession>A0ACA9LG51</accession>